<dbReference type="Proteomes" id="UP000676169">
    <property type="component" value="Chromosome"/>
</dbReference>
<keyword evidence="1" id="KW-0732">Signal</keyword>
<proteinExistence type="predicted"/>
<feature type="chain" id="PRO_5036800548" evidence="1">
    <location>
        <begin position="21"/>
        <end position="341"/>
    </location>
</feature>
<protein>
    <submittedName>
        <fullName evidence="2">Uncharacterized protein</fullName>
    </submittedName>
</protein>
<gene>
    <name evidence="2" type="ORF">KBB96_04550</name>
</gene>
<dbReference type="KEGG" id="lamb:KBB96_04550"/>
<feature type="signal peptide" evidence="1">
    <location>
        <begin position="1"/>
        <end position="20"/>
    </location>
</feature>
<name>A0A975PFQ3_9BACT</name>
<evidence type="ECO:0000256" key="1">
    <source>
        <dbReference type="SAM" id="SignalP"/>
    </source>
</evidence>
<reference evidence="2" key="1">
    <citation type="submission" date="2021-04" db="EMBL/GenBank/DDBJ databases">
        <title>Luteolibacter sp. 32A isolated from the skin of an Anderson's salamander (Ambystoma andersonii).</title>
        <authorList>
            <person name="Spergser J."/>
            <person name="Busse H.-J."/>
        </authorList>
    </citation>
    <scope>NUCLEOTIDE SEQUENCE</scope>
    <source>
        <strain evidence="2">32A</strain>
    </source>
</reference>
<dbReference type="RefSeq" id="WP_211632806.1">
    <property type="nucleotide sequence ID" value="NZ_CP073100.1"/>
</dbReference>
<organism evidence="2 3">
    <name type="scientific">Luteolibacter ambystomatis</name>
    <dbReference type="NCBI Taxonomy" id="2824561"/>
    <lineage>
        <taxon>Bacteria</taxon>
        <taxon>Pseudomonadati</taxon>
        <taxon>Verrucomicrobiota</taxon>
        <taxon>Verrucomicrobiia</taxon>
        <taxon>Verrucomicrobiales</taxon>
        <taxon>Verrucomicrobiaceae</taxon>
        <taxon>Luteolibacter</taxon>
    </lineage>
</organism>
<sequence length="341" mass="36551">MNTFRFAFGCLLLGSAGAMAQTGSSFTNFIRQVQLPSGVQWDASVAASGSQQSSLAIDPGGARFELWTVQSLSGATPLLLDSKYVGTYVPIAQVAIRSADPYVTIPRTRVDKPFYVDYSVSGLLSDPSAPAAAKSVNFLRHIQSYGAGGTGIGIDKTQATLFNTSSISSNVTATLTFPVTALVATPQTKVRGEERFSFFSLDDYQSPASQLAAQFIQIWPVADGSISGVTMNQKIRFAMPQVSLTMNDVYPSSTTYAQIYQGPAVLGTVGTVVPGSSLVVNETIPQSRVLTLTNWDRIFDADGQWTMELVTSTPFGVERLAYVTFNLDRTIQVNGNVTTID</sequence>
<evidence type="ECO:0000313" key="2">
    <source>
        <dbReference type="EMBL" id="QUE52164.1"/>
    </source>
</evidence>
<keyword evidence="3" id="KW-1185">Reference proteome</keyword>
<dbReference type="EMBL" id="CP073100">
    <property type="protein sequence ID" value="QUE52164.1"/>
    <property type="molecule type" value="Genomic_DNA"/>
</dbReference>
<dbReference type="AlphaFoldDB" id="A0A975PFQ3"/>
<evidence type="ECO:0000313" key="3">
    <source>
        <dbReference type="Proteomes" id="UP000676169"/>
    </source>
</evidence>
<accession>A0A975PFQ3</accession>